<dbReference type="Proteomes" id="UP000499080">
    <property type="component" value="Unassembled WGS sequence"/>
</dbReference>
<keyword evidence="3" id="KW-0548">Nucleotidyltransferase</keyword>
<feature type="domain" description="Reverse transcriptase" evidence="1">
    <location>
        <begin position="274"/>
        <end position="389"/>
    </location>
</feature>
<dbReference type="Pfam" id="PF00078">
    <property type="entry name" value="RVT_1"/>
    <property type="match status" value="1"/>
</dbReference>
<accession>A0A4Y2S3K6</accession>
<dbReference type="InterPro" id="IPR000477">
    <property type="entry name" value="RT_dom"/>
</dbReference>
<feature type="domain" description="Endonuclease/exonuclease/phosphatase" evidence="2">
    <location>
        <begin position="1"/>
        <end position="83"/>
    </location>
</feature>
<reference evidence="3 4" key="1">
    <citation type="journal article" date="2019" name="Sci. Rep.">
        <title>Orb-weaving spider Araneus ventricosus genome elucidates the spidroin gene catalogue.</title>
        <authorList>
            <person name="Kono N."/>
            <person name="Nakamura H."/>
            <person name="Ohtoshi R."/>
            <person name="Moran D.A.P."/>
            <person name="Shinohara A."/>
            <person name="Yoshida Y."/>
            <person name="Fujiwara M."/>
            <person name="Mori M."/>
            <person name="Tomita M."/>
            <person name="Arakawa K."/>
        </authorList>
    </citation>
    <scope>NUCLEOTIDE SEQUENCE [LARGE SCALE GENOMIC DNA]</scope>
</reference>
<dbReference type="SUPFAM" id="SSF56672">
    <property type="entry name" value="DNA/RNA polymerases"/>
    <property type="match status" value="1"/>
</dbReference>
<dbReference type="OrthoDB" id="6429725at2759"/>
<organism evidence="3 4">
    <name type="scientific">Araneus ventricosus</name>
    <name type="common">Orbweaver spider</name>
    <name type="synonym">Epeira ventricosa</name>
    <dbReference type="NCBI Taxonomy" id="182803"/>
    <lineage>
        <taxon>Eukaryota</taxon>
        <taxon>Metazoa</taxon>
        <taxon>Ecdysozoa</taxon>
        <taxon>Arthropoda</taxon>
        <taxon>Chelicerata</taxon>
        <taxon>Arachnida</taxon>
        <taxon>Araneae</taxon>
        <taxon>Araneomorphae</taxon>
        <taxon>Entelegynae</taxon>
        <taxon>Araneoidea</taxon>
        <taxon>Araneidae</taxon>
        <taxon>Araneus</taxon>
    </lineage>
</organism>
<dbReference type="CDD" id="cd01650">
    <property type="entry name" value="RT_nLTR_like"/>
    <property type="match status" value="1"/>
</dbReference>
<dbReference type="Gene3D" id="3.60.10.10">
    <property type="entry name" value="Endonuclease/exonuclease/phosphatase"/>
    <property type="match status" value="1"/>
</dbReference>
<dbReference type="PANTHER" id="PTHR36688:SF1">
    <property type="entry name" value="ENDONUCLEASE_EXONUCLEASE_PHOSPHATASE DOMAIN-CONTAINING PROTEIN"/>
    <property type="match status" value="1"/>
</dbReference>
<dbReference type="Pfam" id="PF14529">
    <property type="entry name" value="Exo_endo_phos_2"/>
    <property type="match status" value="1"/>
</dbReference>
<evidence type="ECO:0000259" key="1">
    <source>
        <dbReference type="Pfam" id="PF00078"/>
    </source>
</evidence>
<dbReference type="GO" id="GO:0003964">
    <property type="term" value="F:RNA-directed DNA polymerase activity"/>
    <property type="evidence" value="ECO:0007669"/>
    <property type="project" value="UniProtKB-KW"/>
</dbReference>
<sequence>MGDFNGHSPIWGSPDINLRGQQMETLIDNHCICLLNNSNQTYFHQPTRTFHTLDLALCSPSLAFKWNFNTEDDLFNSDHFPIILSYIDDDITYPERPRKFIFQKANWALFSEFATITLDMVEEISSKKLWDKIRRISGRYNDNTSVSFLNHNRQVITDPKKIANTLAEAFSAVSSSSSYSQDFISYKKNEERYNIDFNTLTDDEYNSDFHVIEFKRAWSKSHATSPGPDNIHLPMLTHLTENSLYNILKLFNRIWKEKKFPSSWRRAVVISILKPGEAKSPNNYRPIALTSVLCKLLERMVNSRLVHVLEKKKWLSPFQSGFRFGRGTIDNILLLENSIREAFVSKKHLVSILFDMEKAYDKSWRYGILKDLYGIGFKGNLPIFIQNVLKIRSFSVLIGDTLSDVFIKKRVSLRVAFLVLFYSLSKSMML</sequence>
<dbReference type="InterPro" id="IPR036691">
    <property type="entry name" value="Endo/exonu/phosph_ase_sf"/>
</dbReference>
<dbReference type="InterPro" id="IPR052560">
    <property type="entry name" value="RdDP_mobile_element"/>
</dbReference>
<dbReference type="EMBL" id="BGPR01019712">
    <property type="protein sequence ID" value="GBN82712.1"/>
    <property type="molecule type" value="Genomic_DNA"/>
</dbReference>
<comment type="caution">
    <text evidence="3">The sequence shown here is derived from an EMBL/GenBank/DDBJ whole genome shotgun (WGS) entry which is preliminary data.</text>
</comment>
<dbReference type="PANTHER" id="PTHR36688">
    <property type="entry name" value="ENDO/EXONUCLEASE/PHOSPHATASE DOMAIN-CONTAINING PROTEIN"/>
    <property type="match status" value="1"/>
</dbReference>
<gene>
    <name evidence="3" type="primary">RTase_180</name>
    <name evidence="3" type="ORF">AVEN_250897_1</name>
</gene>
<dbReference type="AlphaFoldDB" id="A0A4Y2S3K6"/>
<dbReference type="InterPro" id="IPR043502">
    <property type="entry name" value="DNA/RNA_pol_sf"/>
</dbReference>
<evidence type="ECO:0000313" key="4">
    <source>
        <dbReference type="Proteomes" id="UP000499080"/>
    </source>
</evidence>
<keyword evidence="3" id="KW-0695">RNA-directed DNA polymerase</keyword>
<evidence type="ECO:0000313" key="3">
    <source>
        <dbReference type="EMBL" id="GBN82712.1"/>
    </source>
</evidence>
<evidence type="ECO:0000259" key="2">
    <source>
        <dbReference type="Pfam" id="PF14529"/>
    </source>
</evidence>
<dbReference type="InterPro" id="IPR005135">
    <property type="entry name" value="Endo/exonuclease/phosphatase"/>
</dbReference>
<dbReference type="SUPFAM" id="SSF56219">
    <property type="entry name" value="DNase I-like"/>
    <property type="match status" value="1"/>
</dbReference>
<keyword evidence="3" id="KW-0808">Transferase</keyword>
<keyword evidence="4" id="KW-1185">Reference proteome</keyword>
<proteinExistence type="predicted"/>
<protein>
    <submittedName>
        <fullName evidence="3">Putative RNA-directed DNA polymerase from transposon BS</fullName>
    </submittedName>
</protein>
<name>A0A4Y2S3K6_ARAVE</name>